<dbReference type="GO" id="GO:0005506">
    <property type="term" value="F:iron ion binding"/>
    <property type="evidence" value="ECO:0007669"/>
    <property type="project" value="InterPro"/>
</dbReference>
<dbReference type="GO" id="GO:0004497">
    <property type="term" value="F:monooxygenase activity"/>
    <property type="evidence" value="ECO:0007669"/>
    <property type="project" value="UniProtKB-KW"/>
</dbReference>
<keyword evidence="4" id="KW-0812">Transmembrane</keyword>
<reference evidence="5 6" key="1">
    <citation type="submission" date="2019-04" db="EMBL/GenBank/DDBJ databases">
        <title>Friends and foes A comparative genomics studyof 23 Aspergillus species from section Flavi.</title>
        <authorList>
            <consortium name="DOE Joint Genome Institute"/>
            <person name="Kjaerbolling I."/>
            <person name="Vesth T."/>
            <person name="Frisvad J.C."/>
            <person name="Nybo J.L."/>
            <person name="Theobald S."/>
            <person name="Kildgaard S."/>
            <person name="Isbrandt T."/>
            <person name="Kuo A."/>
            <person name="Sato A."/>
            <person name="Lyhne E.K."/>
            <person name="Kogle M.E."/>
            <person name="Wiebenga A."/>
            <person name="Kun R.S."/>
            <person name="Lubbers R.J."/>
            <person name="Makela M.R."/>
            <person name="Barry K."/>
            <person name="Chovatia M."/>
            <person name="Clum A."/>
            <person name="Daum C."/>
            <person name="Haridas S."/>
            <person name="He G."/>
            <person name="LaButti K."/>
            <person name="Lipzen A."/>
            <person name="Mondo S."/>
            <person name="Riley R."/>
            <person name="Salamov A."/>
            <person name="Simmons B.A."/>
            <person name="Magnuson J.K."/>
            <person name="Henrissat B."/>
            <person name="Mortensen U.H."/>
            <person name="Larsen T.O."/>
            <person name="Devries R.P."/>
            <person name="Grigoriev I.V."/>
            <person name="Machida M."/>
            <person name="Baker S.E."/>
            <person name="Andersen M.R."/>
        </authorList>
    </citation>
    <scope>NUCLEOTIDE SEQUENCE [LARGE SCALE GENOMIC DNA]</scope>
    <source>
        <strain evidence="5 6">IBT 29228</strain>
    </source>
</reference>
<protein>
    <recommendedName>
        <fullName evidence="7">Cytochrome P450</fullName>
    </recommendedName>
</protein>
<keyword evidence="4" id="KW-0472">Membrane</keyword>
<dbReference type="PANTHER" id="PTHR24305">
    <property type="entry name" value="CYTOCHROME P450"/>
    <property type="match status" value="1"/>
</dbReference>
<dbReference type="Proteomes" id="UP000326198">
    <property type="component" value="Unassembled WGS sequence"/>
</dbReference>
<keyword evidence="6" id="KW-1185">Reference proteome</keyword>
<dbReference type="AlphaFoldDB" id="A0A5N7BGP8"/>
<dbReference type="GO" id="GO:0020037">
    <property type="term" value="F:heme binding"/>
    <property type="evidence" value="ECO:0007669"/>
    <property type="project" value="InterPro"/>
</dbReference>
<evidence type="ECO:0000313" key="5">
    <source>
        <dbReference type="EMBL" id="KAE8380954.1"/>
    </source>
</evidence>
<keyword evidence="3" id="KW-0503">Monooxygenase</keyword>
<dbReference type="OrthoDB" id="4510360at2759"/>
<keyword evidence="4" id="KW-1133">Transmembrane helix</keyword>
<feature type="transmembrane region" description="Helical" evidence="4">
    <location>
        <begin position="66"/>
        <end position="90"/>
    </location>
</feature>
<accession>A0A5N7BGP8</accession>
<feature type="transmembrane region" description="Helical" evidence="4">
    <location>
        <begin position="40"/>
        <end position="60"/>
    </location>
</feature>
<evidence type="ECO:0000256" key="4">
    <source>
        <dbReference type="SAM" id="Phobius"/>
    </source>
</evidence>
<feature type="transmembrane region" description="Helical" evidence="4">
    <location>
        <begin position="12"/>
        <end position="28"/>
    </location>
</feature>
<dbReference type="InterPro" id="IPR036396">
    <property type="entry name" value="Cyt_P450_sf"/>
</dbReference>
<gene>
    <name evidence="5" type="ORF">BDV26DRAFT_289857</name>
</gene>
<evidence type="ECO:0000313" key="6">
    <source>
        <dbReference type="Proteomes" id="UP000326198"/>
    </source>
</evidence>
<dbReference type="Gene3D" id="1.10.630.10">
    <property type="entry name" value="Cytochrome P450"/>
    <property type="match status" value="1"/>
</dbReference>
<keyword evidence="2" id="KW-0560">Oxidoreductase</keyword>
<evidence type="ECO:0000256" key="3">
    <source>
        <dbReference type="ARBA" id="ARBA00023033"/>
    </source>
</evidence>
<evidence type="ECO:0000256" key="1">
    <source>
        <dbReference type="ARBA" id="ARBA00010617"/>
    </source>
</evidence>
<dbReference type="EMBL" id="ML736175">
    <property type="protein sequence ID" value="KAE8380954.1"/>
    <property type="molecule type" value="Genomic_DNA"/>
</dbReference>
<evidence type="ECO:0008006" key="7">
    <source>
        <dbReference type="Google" id="ProtNLM"/>
    </source>
</evidence>
<dbReference type="InterPro" id="IPR050121">
    <property type="entry name" value="Cytochrome_P450_monoxygenase"/>
</dbReference>
<evidence type="ECO:0000256" key="2">
    <source>
        <dbReference type="ARBA" id="ARBA00023002"/>
    </source>
</evidence>
<dbReference type="SUPFAM" id="SSF48264">
    <property type="entry name" value="Cytochrome P450"/>
    <property type="match status" value="1"/>
</dbReference>
<name>A0A5N7BGP8_9EURO</name>
<dbReference type="GO" id="GO:0016705">
    <property type="term" value="F:oxidoreductase activity, acting on paired donors, with incorporation or reduction of molecular oxygen"/>
    <property type="evidence" value="ECO:0007669"/>
    <property type="project" value="InterPro"/>
</dbReference>
<dbReference type="PANTHER" id="PTHR24305:SF78">
    <property type="entry name" value="P450, PUTATIVE (EUROFUNG)-RELATED"/>
    <property type="match status" value="1"/>
</dbReference>
<proteinExistence type="inferred from homology"/>
<sequence>MVATITALLSPAPSQIALTFLVLGAVFHQAIRTTEIENRIWSLAALYLGTWLSVCIRYIHTFSFGWFHAVGWTCLAACFFNLGLVTNIILYRAFFHRLRQFPGPWMARLSRLYIMQQGVKRTQYHLDLEEMHRKYGDFVRTGPREISINRPSAVHIIHGPQSSCIRSTLYGHISDDNSRVSLNTARDPEVHRRRRRAWDRGFSSKGERANQIIPSIYLLGTNG</sequence>
<organism evidence="5 6">
    <name type="scientific">Aspergillus bertholletiae</name>
    <dbReference type="NCBI Taxonomy" id="1226010"/>
    <lineage>
        <taxon>Eukaryota</taxon>
        <taxon>Fungi</taxon>
        <taxon>Dikarya</taxon>
        <taxon>Ascomycota</taxon>
        <taxon>Pezizomycotina</taxon>
        <taxon>Eurotiomycetes</taxon>
        <taxon>Eurotiomycetidae</taxon>
        <taxon>Eurotiales</taxon>
        <taxon>Aspergillaceae</taxon>
        <taxon>Aspergillus</taxon>
        <taxon>Aspergillus subgen. Circumdati</taxon>
    </lineage>
</organism>
<comment type="similarity">
    <text evidence="1">Belongs to the cytochrome P450 family.</text>
</comment>